<evidence type="ECO:0000313" key="2">
    <source>
        <dbReference type="Ensembl" id="ENSVKKP00000000800.1"/>
    </source>
</evidence>
<organism evidence="2 3">
    <name type="scientific">Varanus komodoensis</name>
    <name type="common">Komodo dragon</name>
    <dbReference type="NCBI Taxonomy" id="61221"/>
    <lineage>
        <taxon>Eukaryota</taxon>
        <taxon>Metazoa</taxon>
        <taxon>Chordata</taxon>
        <taxon>Craniata</taxon>
        <taxon>Vertebrata</taxon>
        <taxon>Euteleostomi</taxon>
        <taxon>Lepidosauria</taxon>
        <taxon>Squamata</taxon>
        <taxon>Bifurcata</taxon>
        <taxon>Unidentata</taxon>
        <taxon>Episquamata</taxon>
        <taxon>Toxicofera</taxon>
        <taxon>Anguimorpha</taxon>
        <taxon>Paleoanguimorpha</taxon>
        <taxon>Varanoidea</taxon>
        <taxon>Varanidae</taxon>
        <taxon>Varanus</taxon>
    </lineage>
</organism>
<evidence type="ECO:0000256" key="1">
    <source>
        <dbReference type="SAM" id="MobiDB-lite"/>
    </source>
</evidence>
<proteinExistence type="predicted"/>
<reference evidence="2" key="2">
    <citation type="submission" date="2025-09" db="UniProtKB">
        <authorList>
            <consortium name="Ensembl"/>
        </authorList>
    </citation>
    <scope>IDENTIFICATION</scope>
</reference>
<protein>
    <submittedName>
        <fullName evidence="2">Uncharacterized protein</fullName>
    </submittedName>
</protein>
<reference evidence="2" key="1">
    <citation type="submission" date="2025-08" db="UniProtKB">
        <authorList>
            <consortium name="Ensembl"/>
        </authorList>
    </citation>
    <scope>IDENTIFICATION</scope>
</reference>
<name>A0A8D2II94_VARKO</name>
<feature type="region of interest" description="Disordered" evidence="1">
    <location>
        <begin position="1"/>
        <end position="112"/>
    </location>
</feature>
<accession>A0A8D2II94</accession>
<dbReference type="Proteomes" id="UP000694545">
    <property type="component" value="Unplaced"/>
</dbReference>
<feature type="compositionally biased region" description="Low complexity" evidence="1">
    <location>
        <begin position="90"/>
        <end position="106"/>
    </location>
</feature>
<evidence type="ECO:0000313" key="3">
    <source>
        <dbReference type="Proteomes" id="UP000694545"/>
    </source>
</evidence>
<dbReference type="Ensembl" id="ENSVKKT00000000830.1">
    <property type="protein sequence ID" value="ENSVKKP00000000800.1"/>
    <property type="gene ID" value="ENSVKKG00000000687.1"/>
</dbReference>
<keyword evidence="3" id="KW-1185">Reference proteome</keyword>
<feature type="region of interest" description="Disordered" evidence="1">
    <location>
        <begin position="135"/>
        <end position="170"/>
    </location>
</feature>
<sequence>MGPGPAARTSGALRNERLTPDVRFSPCAMPLPGPSESSGTISWRGFTTGIPAGRGSGGRGALPASEPRTAGGWEAPRRGAGPTPHAPVVTSLDLSSSSPTSSSSTLRPGKKKPIMRWKNWCVSWMVSGTTLTWRAERGGHRVSLPAGQDPRRPGPGPRALHPPGSPRSAP</sequence>
<dbReference type="AlphaFoldDB" id="A0A8D2II94"/>